<protein>
    <submittedName>
        <fullName evidence="1">Uncharacterized protein</fullName>
    </submittedName>
</protein>
<comment type="caution">
    <text evidence="1">The sequence shown here is derived from an EMBL/GenBank/DDBJ whole genome shotgun (WGS) entry which is preliminary data.</text>
</comment>
<dbReference type="EMBL" id="JAIWYP010000011">
    <property type="protein sequence ID" value="KAH3741069.1"/>
    <property type="molecule type" value="Genomic_DNA"/>
</dbReference>
<evidence type="ECO:0000313" key="2">
    <source>
        <dbReference type="Proteomes" id="UP000828390"/>
    </source>
</evidence>
<dbReference type="AlphaFoldDB" id="A0A9D4I1Q9"/>
<sequence>MVSKQPNIILTSCSLQNLSLDHQLVAKEDLIRGAQCLQPEVRDQDHAEKLLTVLCNALPTAPDKTVSSITDELKVYRAEEIPKLEMYDKNDNLKIIEYY</sequence>
<keyword evidence="2" id="KW-1185">Reference proteome</keyword>
<gene>
    <name evidence="1" type="ORF">DPMN_047787</name>
</gene>
<organism evidence="1 2">
    <name type="scientific">Dreissena polymorpha</name>
    <name type="common">Zebra mussel</name>
    <name type="synonym">Mytilus polymorpha</name>
    <dbReference type="NCBI Taxonomy" id="45954"/>
    <lineage>
        <taxon>Eukaryota</taxon>
        <taxon>Metazoa</taxon>
        <taxon>Spiralia</taxon>
        <taxon>Lophotrochozoa</taxon>
        <taxon>Mollusca</taxon>
        <taxon>Bivalvia</taxon>
        <taxon>Autobranchia</taxon>
        <taxon>Heteroconchia</taxon>
        <taxon>Euheterodonta</taxon>
        <taxon>Imparidentia</taxon>
        <taxon>Neoheterodontei</taxon>
        <taxon>Myida</taxon>
        <taxon>Dreissenoidea</taxon>
        <taxon>Dreissenidae</taxon>
        <taxon>Dreissena</taxon>
    </lineage>
</organism>
<proteinExistence type="predicted"/>
<dbReference type="Proteomes" id="UP000828390">
    <property type="component" value="Unassembled WGS sequence"/>
</dbReference>
<name>A0A9D4I1Q9_DREPO</name>
<accession>A0A9D4I1Q9</accession>
<evidence type="ECO:0000313" key="1">
    <source>
        <dbReference type="EMBL" id="KAH3741069.1"/>
    </source>
</evidence>
<reference evidence="1" key="1">
    <citation type="journal article" date="2019" name="bioRxiv">
        <title>The Genome of the Zebra Mussel, Dreissena polymorpha: A Resource for Invasive Species Research.</title>
        <authorList>
            <person name="McCartney M.A."/>
            <person name="Auch B."/>
            <person name="Kono T."/>
            <person name="Mallez S."/>
            <person name="Zhang Y."/>
            <person name="Obille A."/>
            <person name="Becker A."/>
            <person name="Abrahante J.E."/>
            <person name="Garbe J."/>
            <person name="Badalamenti J.P."/>
            <person name="Herman A."/>
            <person name="Mangelson H."/>
            <person name="Liachko I."/>
            <person name="Sullivan S."/>
            <person name="Sone E.D."/>
            <person name="Koren S."/>
            <person name="Silverstein K.A.T."/>
            <person name="Beckman K.B."/>
            <person name="Gohl D.M."/>
        </authorList>
    </citation>
    <scope>NUCLEOTIDE SEQUENCE</scope>
    <source>
        <strain evidence="1">Duluth1</strain>
        <tissue evidence="1">Whole animal</tissue>
    </source>
</reference>
<reference evidence="1" key="2">
    <citation type="submission" date="2020-11" db="EMBL/GenBank/DDBJ databases">
        <authorList>
            <person name="McCartney M.A."/>
            <person name="Auch B."/>
            <person name="Kono T."/>
            <person name="Mallez S."/>
            <person name="Becker A."/>
            <person name="Gohl D.M."/>
            <person name="Silverstein K.A.T."/>
            <person name="Koren S."/>
            <person name="Bechman K.B."/>
            <person name="Herman A."/>
            <person name="Abrahante J.E."/>
            <person name="Garbe J."/>
        </authorList>
    </citation>
    <scope>NUCLEOTIDE SEQUENCE</scope>
    <source>
        <strain evidence="1">Duluth1</strain>
        <tissue evidence="1">Whole animal</tissue>
    </source>
</reference>